<proteinExistence type="inferred from homology"/>
<evidence type="ECO:0000256" key="12">
    <source>
        <dbReference type="SAM" id="Phobius"/>
    </source>
</evidence>
<dbReference type="FunFam" id="3.80.10.10:FF:000095">
    <property type="entry name" value="LRR receptor-like serine/threonine-protein kinase GSO1"/>
    <property type="match status" value="1"/>
</dbReference>
<name>A0A498IED3_MALDO</name>
<keyword evidence="5 12" id="KW-0812">Transmembrane</keyword>
<evidence type="ECO:0000256" key="8">
    <source>
        <dbReference type="ARBA" id="ARBA00022989"/>
    </source>
</evidence>
<evidence type="ECO:0000313" key="16">
    <source>
        <dbReference type="EMBL" id="RXH81560.1"/>
    </source>
</evidence>
<dbReference type="Pfam" id="PF23598">
    <property type="entry name" value="LRR_14"/>
    <property type="match status" value="1"/>
</dbReference>
<dbReference type="PANTHER" id="PTHR48063">
    <property type="entry name" value="LRR RECEPTOR-LIKE KINASE"/>
    <property type="match status" value="1"/>
</dbReference>
<evidence type="ECO:0000256" key="9">
    <source>
        <dbReference type="ARBA" id="ARBA00023136"/>
    </source>
</evidence>
<dbReference type="Pfam" id="PF13855">
    <property type="entry name" value="LRR_8"/>
    <property type="match status" value="1"/>
</dbReference>
<evidence type="ECO:0000256" key="3">
    <source>
        <dbReference type="ARBA" id="ARBA00022475"/>
    </source>
</evidence>
<dbReference type="PROSITE" id="PS51257">
    <property type="entry name" value="PROKAR_LIPOPROTEIN"/>
    <property type="match status" value="1"/>
</dbReference>
<feature type="chain" id="PRO_5019830208" evidence="13">
    <location>
        <begin position="25"/>
        <end position="1208"/>
    </location>
</feature>
<evidence type="ECO:0000256" key="11">
    <source>
        <dbReference type="ARBA" id="ARBA00023180"/>
    </source>
</evidence>
<dbReference type="PANTHER" id="PTHR48063:SF90">
    <property type="entry name" value="OS11G0565920 PROTEIN"/>
    <property type="match status" value="1"/>
</dbReference>
<evidence type="ECO:0000256" key="6">
    <source>
        <dbReference type="ARBA" id="ARBA00022729"/>
    </source>
</evidence>
<feature type="signal peptide" evidence="13">
    <location>
        <begin position="1"/>
        <end position="24"/>
    </location>
</feature>
<feature type="domain" description="Leucine-rich repeat-containing N-terminal plant-type" evidence="14">
    <location>
        <begin position="49"/>
        <end position="86"/>
    </location>
</feature>
<keyword evidence="6 13" id="KW-0732">Signal</keyword>
<sequence length="1208" mass="136113">MDSHCHRSIARYLLLLLLVSSCMQSTTKLCFCLAGEEISSSVKTNSCIDEERQALLVFKQHLVDHSGRLSSWVGHDCCRWEGISCNNSTGHVVKMDLRNDDEWEDAYLQGKINASLLSLKHLNYLDLSNNLFDSNQIPKFIGELKSLQYLNLSYAWFGGEIPSSLGNLSSLNFLDLGSNYGLSSNNLNWLSHLSSLKYINLNGVNLNSTGVSWAYDINMLPSLLELHLSWCQIESIPLSLQSISFLPLSLQRINLTSLLVLDMSYNGIKSSSFSSWFLNLTNLKTLDLSMNDFSDHFPSEFSNFKSLENLDLSETGLKGQIPKVSGNFCKLKVLSLSGNNFDGGIEEFWRSLSNCPSNTLESLDLSYCKLEGQLPAFLGMFRSLQNLNLGGNNLWGSIPDSIGNLLSLRMLDLTYNNMNGSIPESIGQLYELVSLRLLGNSWEGILTEAHFINFTRLQDFEVGNIDRPISLIFDGAYDRVPPFKLHTIRIINCGVSPGFWVWLQTQTELFNVILRGNGISDSIPEEWLLKISSQLTLLDLSYNQFRGNFPSYLKCPNLTFIDLSHNQLEGPLPLWCFPNVSSLCLESNLFSGPISSNIDQMMPKLQELLLHENHLNDIIPPSICNIQNLQILSLRSNQFYGEFPHAWRVDSYMIFLDVGQNNLSGKIPTSLGGLRSLEILKLNDNNFGGEIPNALQNCSSLRSIDLGDNKLSGKIPLWIGGSNVSMLSRLRLRSNYFSGHISQQLFNLHRLVILDLSHNSLSGKINASLLSLKHLNYLDLSGNYFLSNQIPKFIGELKSLQYLNLSSASFGGEIPSSLDLSSKNLNWLPHLSSLKCINFNDVDLSSTGVSWAYDIIMLPSLLELYLSSCQIESIPLSLQSVNFLPLSLQRINLTSLLVLDMSVNGIKSSSFPSWFLNLTNLITLDRSGNYFRDNFPSEYSNFKSLENLDYLKQASNLWILSCYYLFLCFLLLLKDKQNFKFRNTCVNQFHGNVPSHLKFPNLDAVDLSHNQLEGQLPLWWSTHALYLYLESNLFSGPITSNIDQMMPNLQELLLHENHLNGTIPPSICNMQHLRILSLRSNQFSRELPNAWSVESNMVFLDVDQNNLFGKIPTSLGVLSSLEILKLNNNNFGGEIPDFFLMSIDLGDNKLSGNIPLWVGGSNVSILSMLRLRSNYFARRISQQLCNRHGFHILDLSHNNLSSTIPMFR</sequence>
<accession>A0A498IED3</accession>
<reference evidence="16 17" key="1">
    <citation type="submission" date="2018-10" db="EMBL/GenBank/DDBJ databases">
        <title>A high-quality apple genome assembly.</title>
        <authorList>
            <person name="Hu J."/>
        </authorList>
    </citation>
    <scope>NUCLEOTIDE SEQUENCE [LARGE SCALE GENOMIC DNA]</scope>
    <source>
        <strain evidence="17">cv. HFTH1</strain>
        <tissue evidence="16">Young leaf</tissue>
    </source>
</reference>
<comment type="subcellular location">
    <subcellularLocation>
        <location evidence="1">Cell membrane</location>
        <topology evidence="1">Single-pass type I membrane protein</topology>
    </subcellularLocation>
</comment>
<dbReference type="SUPFAM" id="SSF52058">
    <property type="entry name" value="L domain-like"/>
    <property type="match status" value="4"/>
</dbReference>
<keyword evidence="7" id="KW-0677">Repeat</keyword>
<keyword evidence="9 12" id="KW-0472">Membrane</keyword>
<feature type="transmembrane region" description="Helical" evidence="12">
    <location>
        <begin position="957"/>
        <end position="973"/>
    </location>
</feature>
<evidence type="ECO:0000256" key="7">
    <source>
        <dbReference type="ARBA" id="ARBA00022737"/>
    </source>
</evidence>
<dbReference type="EMBL" id="RDQH01000338">
    <property type="protein sequence ID" value="RXH81560.1"/>
    <property type="molecule type" value="Genomic_DNA"/>
</dbReference>
<keyword evidence="3" id="KW-1003">Cell membrane</keyword>
<dbReference type="SMART" id="SM00369">
    <property type="entry name" value="LRR_TYP"/>
    <property type="match status" value="14"/>
</dbReference>
<comment type="similarity">
    <text evidence="2">Belongs to the RLP family.</text>
</comment>
<dbReference type="AlphaFoldDB" id="A0A498IED3"/>
<evidence type="ECO:0000256" key="13">
    <source>
        <dbReference type="SAM" id="SignalP"/>
    </source>
</evidence>
<keyword evidence="11" id="KW-0325">Glycoprotein</keyword>
<protein>
    <submittedName>
        <fullName evidence="16">Uncharacterized protein</fullName>
    </submittedName>
</protein>
<keyword evidence="8 12" id="KW-1133">Transmembrane helix</keyword>
<comment type="caution">
    <text evidence="16">The sequence shown here is derived from an EMBL/GenBank/DDBJ whole genome shotgun (WGS) entry which is preliminary data.</text>
</comment>
<evidence type="ECO:0000313" key="17">
    <source>
        <dbReference type="Proteomes" id="UP000290289"/>
    </source>
</evidence>
<keyword evidence="17" id="KW-1185">Reference proteome</keyword>
<dbReference type="InterPro" id="IPR013210">
    <property type="entry name" value="LRR_N_plant-typ"/>
</dbReference>
<feature type="domain" description="Disease resistance R13L4/SHOC-2-like LRR" evidence="15">
    <location>
        <begin position="115"/>
        <end position="232"/>
    </location>
</feature>
<evidence type="ECO:0000256" key="10">
    <source>
        <dbReference type="ARBA" id="ARBA00023170"/>
    </source>
</evidence>
<dbReference type="InterPro" id="IPR001611">
    <property type="entry name" value="Leu-rich_rpt"/>
</dbReference>
<dbReference type="InterPro" id="IPR055414">
    <property type="entry name" value="LRR_R13L4/SHOC2-like"/>
</dbReference>
<dbReference type="InterPro" id="IPR003591">
    <property type="entry name" value="Leu-rich_rpt_typical-subtyp"/>
</dbReference>
<evidence type="ECO:0000259" key="15">
    <source>
        <dbReference type="Pfam" id="PF23598"/>
    </source>
</evidence>
<dbReference type="InterPro" id="IPR032675">
    <property type="entry name" value="LRR_dom_sf"/>
</dbReference>
<keyword evidence="4" id="KW-0433">Leucine-rich repeat</keyword>
<evidence type="ECO:0000256" key="5">
    <source>
        <dbReference type="ARBA" id="ARBA00022692"/>
    </source>
</evidence>
<evidence type="ECO:0000259" key="14">
    <source>
        <dbReference type="Pfam" id="PF08263"/>
    </source>
</evidence>
<dbReference type="InterPro" id="IPR046956">
    <property type="entry name" value="RLP23-like"/>
</dbReference>
<dbReference type="Pfam" id="PF08263">
    <property type="entry name" value="LRRNT_2"/>
    <property type="match status" value="1"/>
</dbReference>
<dbReference type="GO" id="GO:0005886">
    <property type="term" value="C:plasma membrane"/>
    <property type="evidence" value="ECO:0007669"/>
    <property type="project" value="UniProtKB-SubCell"/>
</dbReference>
<dbReference type="Proteomes" id="UP000290289">
    <property type="component" value="Chromosome 12"/>
</dbReference>
<dbReference type="FunFam" id="3.80.10.10:FF:000041">
    <property type="entry name" value="LRR receptor-like serine/threonine-protein kinase ERECTA"/>
    <property type="match status" value="2"/>
</dbReference>
<keyword evidence="10" id="KW-0675">Receptor</keyword>
<gene>
    <name evidence="16" type="ORF">DVH24_034981</name>
</gene>
<evidence type="ECO:0000256" key="1">
    <source>
        <dbReference type="ARBA" id="ARBA00004251"/>
    </source>
</evidence>
<evidence type="ECO:0000256" key="4">
    <source>
        <dbReference type="ARBA" id="ARBA00022614"/>
    </source>
</evidence>
<evidence type="ECO:0000256" key="2">
    <source>
        <dbReference type="ARBA" id="ARBA00009592"/>
    </source>
</evidence>
<dbReference type="Gene3D" id="3.80.10.10">
    <property type="entry name" value="Ribonuclease Inhibitor"/>
    <property type="match status" value="6"/>
</dbReference>
<dbReference type="SUPFAM" id="SSF52047">
    <property type="entry name" value="RNI-like"/>
    <property type="match status" value="1"/>
</dbReference>
<organism evidence="16 17">
    <name type="scientific">Malus domestica</name>
    <name type="common">Apple</name>
    <name type="synonym">Pyrus malus</name>
    <dbReference type="NCBI Taxonomy" id="3750"/>
    <lineage>
        <taxon>Eukaryota</taxon>
        <taxon>Viridiplantae</taxon>
        <taxon>Streptophyta</taxon>
        <taxon>Embryophyta</taxon>
        <taxon>Tracheophyta</taxon>
        <taxon>Spermatophyta</taxon>
        <taxon>Magnoliopsida</taxon>
        <taxon>eudicotyledons</taxon>
        <taxon>Gunneridae</taxon>
        <taxon>Pentapetalae</taxon>
        <taxon>rosids</taxon>
        <taxon>fabids</taxon>
        <taxon>Rosales</taxon>
        <taxon>Rosaceae</taxon>
        <taxon>Amygdaloideae</taxon>
        <taxon>Maleae</taxon>
        <taxon>Malus</taxon>
    </lineage>
</organism>
<dbReference type="Pfam" id="PF00560">
    <property type="entry name" value="LRR_1"/>
    <property type="match status" value="12"/>
</dbReference>